<accession>A0AAV5BZM2</accession>
<gene>
    <name evidence="1" type="primary">ga07802</name>
    <name evidence="1" type="ORF">PR202_ga07802</name>
</gene>
<dbReference type="AlphaFoldDB" id="A0AAV5BZM2"/>
<evidence type="ECO:0000313" key="1">
    <source>
        <dbReference type="EMBL" id="GJM91436.1"/>
    </source>
</evidence>
<organism evidence="1 2">
    <name type="scientific">Eleusine coracana subsp. coracana</name>
    <dbReference type="NCBI Taxonomy" id="191504"/>
    <lineage>
        <taxon>Eukaryota</taxon>
        <taxon>Viridiplantae</taxon>
        <taxon>Streptophyta</taxon>
        <taxon>Embryophyta</taxon>
        <taxon>Tracheophyta</taxon>
        <taxon>Spermatophyta</taxon>
        <taxon>Magnoliopsida</taxon>
        <taxon>Liliopsida</taxon>
        <taxon>Poales</taxon>
        <taxon>Poaceae</taxon>
        <taxon>PACMAD clade</taxon>
        <taxon>Chloridoideae</taxon>
        <taxon>Cynodonteae</taxon>
        <taxon>Eleusininae</taxon>
        <taxon>Eleusine</taxon>
    </lineage>
</organism>
<reference evidence="1" key="1">
    <citation type="journal article" date="2018" name="DNA Res.">
        <title>Multiple hybrid de novo genome assembly of finger millet, an orphan allotetraploid crop.</title>
        <authorList>
            <person name="Hatakeyama M."/>
            <person name="Aluri S."/>
            <person name="Balachadran M.T."/>
            <person name="Sivarajan S.R."/>
            <person name="Patrignani A."/>
            <person name="Gruter S."/>
            <person name="Poveda L."/>
            <person name="Shimizu-Inatsugi R."/>
            <person name="Baeten J."/>
            <person name="Francoijs K.J."/>
            <person name="Nataraja K.N."/>
            <person name="Reddy Y.A.N."/>
            <person name="Phadnis S."/>
            <person name="Ravikumar R.L."/>
            <person name="Schlapbach R."/>
            <person name="Sreeman S.M."/>
            <person name="Shimizu K.K."/>
        </authorList>
    </citation>
    <scope>NUCLEOTIDE SEQUENCE</scope>
</reference>
<name>A0AAV5BZM2_ELECO</name>
<evidence type="ECO:0000313" key="2">
    <source>
        <dbReference type="Proteomes" id="UP001054889"/>
    </source>
</evidence>
<dbReference type="EMBL" id="BQKI01000003">
    <property type="protein sequence ID" value="GJM91436.1"/>
    <property type="molecule type" value="Genomic_DNA"/>
</dbReference>
<proteinExistence type="predicted"/>
<sequence>MGTTTGENVAPAAPPPPPPTVVVARWRADDDANVVLNPPPPALLPAPAAGSSRSHLGTHWFISAHARSPCGSYIRVKDMKRGAHCRATRPRLVTADDSRAKRALSIGKSMI</sequence>
<keyword evidence="2" id="KW-1185">Reference proteome</keyword>
<comment type="caution">
    <text evidence="1">The sequence shown here is derived from an EMBL/GenBank/DDBJ whole genome shotgun (WGS) entry which is preliminary data.</text>
</comment>
<dbReference type="Proteomes" id="UP001054889">
    <property type="component" value="Unassembled WGS sequence"/>
</dbReference>
<protein>
    <submittedName>
        <fullName evidence="1">Uncharacterized protein</fullName>
    </submittedName>
</protein>
<reference evidence="1" key="2">
    <citation type="submission" date="2021-12" db="EMBL/GenBank/DDBJ databases">
        <title>Resequencing data analysis of finger millet.</title>
        <authorList>
            <person name="Hatakeyama M."/>
            <person name="Aluri S."/>
            <person name="Balachadran M.T."/>
            <person name="Sivarajan S.R."/>
            <person name="Poveda L."/>
            <person name="Shimizu-Inatsugi R."/>
            <person name="Schlapbach R."/>
            <person name="Sreeman S.M."/>
            <person name="Shimizu K.K."/>
        </authorList>
    </citation>
    <scope>NUCLEOTIDE SEQUENCE</scope>
</reference>